<dbReference type="EMBL" id="CAJNNW010037598">
    <property type="protein sequence ID" value="CAE8743130.1"/>
    <property type="molecule type" value="Genomic_DNA"/>
</dbReference>
<dbReference type="Proteomes" id="UP000626109">
    <property type="component" value="Unassembled WGS sequence"/>
</dbReference>
<comment type="caution">
    <text evidence="1">The sequence shown here is derived from an EMBL/GenBank/DDBJ whole genome shotgun (WGS) entry which is preliminary data.</text>
</comment>
<dbReference type="AlphaFoldDB" id="A0A813M437"/>
<evidence type="ECO:0000313" key="1">
    <source>
        <dbReference type="EMBL" id="CAE8743130.1"/>
    </source>
</evidence>
<feature type="non-terminal residue" evidence="1">
    <location>
        <position position="156"/>
    </location>
</feature>
<sequence>AKVRRFIGRSPPWSYPGHEVQDWEGVVLDPVRGVPPDASSGGEVSSLVDSSWVIFPPGVFTSGYFMPHGTIHFSVGGEASSSYGPMEWRQATQEETGGADGVFFVQLQDQPRWRAQVEVNKHGTGLAFARDDGHMFVAVRQDMIRTVGEKLLSYLH</sequence>
<gene>
    <name evidence="1" type="ORF">PGLA2088_LOCUS51259</name>
</gene>
<name>A0A813M437_POLGL</name>
<evidence type="ECO:0000313" key="2">
    <source>
        <dbReference type="Proteomes" id="UP000626109"/>
    </source>
</evidence>
<accession>A0A813M437</accession>
<protein>
    <submittedName>
        <fullName evidence="1">Uncharacterized protein</fullName>
    </submittedName>
</protein>
<reference evidence="1" key="1">
    <citation type="submission" date="2021-02" db="EMBL/GenBank/DDBJ databases">
        <authorList>
            <person name="Dougan E. K."/>
            <person name="Rhodes N."/>
            <person name="Thang M."/>
            <person name="Chan C."/>
        </authorList>
    </citation>
    <scope>NUCLEOTIDE SEQUENCE</scope>
</reference>
<organism evidence="1 2">
    <name type="scientific">Polarella glacialis</name>
    <name type="common">Dinoflagellate</name>
    <dbReference type="NCBI Taxonomy" id="89957"/>
    <lineage>
        <taxon>Eukaryota</taxon>
        <taxon>Sar</taxon>
        <taxon>Alveolata</taxon>
        <taxon>Dinophyceae</taxon>
        <taxon>Suessiales</taxon>
        <taxon>Suessiaceae</taxon>
        <taxon>Polarella</taxon>
    </lineage>
</organism>
<proteinExistence type="predicted"/>